<keyword evidence="3" id="KW-1185">Reference proteome</keyword>
<dbReference type="Proteomes" id="UP000247409">
    <property type="component" value="Unassembled WGS sequence"/>
</dbReference>
<evidence type="ECO:0000313" key="3">
    <source>
        <dbReference type="Proteomes" id="UP000247409"/>
    </source>
</evidence>
<evidence type="ECO:0000256" key="1">
    <source>
        <dbReference type="SAM" id="MobiDB-lite"/>
    </source>
</evidence>
<protein>
    <submittedName>
        <fullName evidence="2">Uncharacterized protein</fullName>
    </submittedName>
</protein>
<sequence length="158" mass="16865">MQSTIPGLSPNVISKLPIQKKTPESDSRRSPSSNGSGRGPKTWMLPGVMSEQSMCSVPNANLQQRFSCSFPILPIPSNIRQANPQRANIGGSVLHVLTAMAGNQDRFNFTQQFQRPGPPNFVGTKAGAVARQMKEAAHESSSINSSTFQSPTGVEIGG</sequence>
<organism evidence="2 3">
    <name type="scientific">Gracilariopsis chorda</name>
    <dbReference type="NCBI Taxonomy" id="448386"/>
    <lineage>
        <taxon>Eukaryota</taxon>
        <taxon>Rhodophyta</taxon>
        <taxon>Florideophyceae</taxon>
        <taxon>Rhodymeniophycidae</taxon>
        <taxon>Gracilariales</taxon>
        <taxon>Gracilariaceae</taxon>
        <taxon>Gracilariopsis</taxon>
    </lineage>
</organism>
<proteinExistence type="predicted"/>
<accession>A0A2V3IH07</accession>
<feature type="region of interest" description="Disordered" evidence="1">
    <location>
        <begin position="1"/>
        <end position="44"/>
    </location>
</feature>
<comment type="caution">
    <text evidence="2">The sequence shown here is derived from an EMBL/GenBank/DDBJ whole genome shotgun (WGS) entry which is preliminary data.</text>
</comment>
<feature type="region of interest" description="Disordered" evidence="1">
    <location>
        <begin position="138"/>
        <end position="158"/>
    </location>
</feature>
<evidence type="ECO:0000313" key="2">
    <source>
        <dbReference type="EMBL" id="PXF41359.1"/>
    </source>
</evidence>
<dbReference type="EMBL" id="NBIV01000220">
    <property type="protein sequence ID" value="PXF41359.1"/>
    <property type="molecule type" value="Genomic_DNA"/>
</dbReference>
<gene>
    <name evidence="2" type="ORF">BWQ96_08929</name>
</gene>
<dbReference type="AlphaFoldDB" id="A0A2V3IH07"/>
<name>A0A2V3IH07_9FLOR</name>
<reference evidence="2 3" key="1">
    <citation type="journal article" date="2018" name="Mol. Biol. Evol.">
        <title>Analysis of the draft genome of the red seaweed Gracilariopsis chorda provides insights into genome size evolution in Rhodophyta.</title>
        <authorList>
            <person name="Lee J."/>
            <person name="Yang E.C."/>
            <person name="Graf L."/>
            <person name="Yang J.H."/>
            <person name="Qiu H."/>
            <person name="Zel Zion U."/>
            <person name="Chan C.X."/>
            <person name="Stephens T.G."/>
            <person name="Weber A.P.M."/>
            <person name="Boo G.H."/>
            <person name="Boo S.M."/>
            <person name="Kim K.M."/>
            <person name="Shin Y."/>
            <person name="Jung M."/>
            <person name="Lee S.J."/>
            <person name="Yim H.S."/>
            <person name="Lee J.H."/>
            <person name="Bhattacharya D."/>
            <person name="Yoon H.S."/>
        </authorList>
    </citation>
    <scope>NUCLEOTIDE SEQUENCE [LARGE SCALE GENOMIC DNA]</scope>
    <source>
        <strain evidence="2 3">SKKU-2015</strain>
        <tissue evidence="2">Whole body</tissue>
    </source>
</reference>
<feature type="compositionally biased region" description="Polar residues" evidence="1">
    <location>
        <begin position="139"/>
        <end position="152"/>
    </location>
</feature>